<comment type="subcellular location">
    <subcellularLocation>
        <location evidence="1">Membrane</location>
        <topology evidence="1">Multi-pass membrane protein</topology>
    </subcellularLocation>
</comment>
<feature type="transmembrane region" description="Helical" evidence="5">
    <location>
        <begin position="198"/>
        <end position="220"/>
    </location>
</feature>
<feature type="transmembrane region" description="Helical" evidence="5">
    <location>
        <begin position="134"/>
        <end position="156"/>
    </location>
</feature>
<dbReference type="InterPro" id="IPR051617">
    <property type="entry name" value="UNC-93-like_regulator"/>
</dbReference>
<keyword evidence="2 5" id="KW-0812">Transmembrane</keyword>
<dbReference type="AlphaFoldDB" id="A0A428P9B4"/>
<reference evidence="6 7" key="1">
    <citation type="submission" date="2017-06" db="EMBL/GenBank/DDBJ databases">
        <title>Comparative genomic analysis of Ambrosia Fusariam Clade fungi.</title>
        <authorList>
            <person name="Stajich J.E."/>
            <person name="Carrillo J."/>
            <person name="Kijimoto T."/>
            <person name="Eskalen A."/>
            <person name="O'Donnell K."/>
            <person name="Kasson M."/>
        </authorList>
    </citation>
    <scope>NUCLEOTIDE SEQUENCE [LARGE SCALE GENOMIC DNA]</scope>
    <source>
        <strain evidence="6 7">NRRL62606</strain>
    </source>
</reference>
<evidence type="ECO:0000256" key="3">
    <source>
        <dbReference type="ARBA" id="ARBA00022989"/>
    </source>
</evidence>
<feature type="transmembrane region" description="Helical" evidence="5">
    <location>
        <begin position="12"/>
        <end position="33"/>
    </location>
</feature>
<accession>A0A428P9B4</accession>
<feature type="transmembrane region" description="Helical" evidence="5">
    <location>
        <begin position="240"/>
        <end position="266"/>
    </location>
</feature>
<evidence type="ECO:0000313" key="6">
    <source>
        <dbReference type="EMBL" id="RSL49569.1"/>
    </source>
</evidence>
<dbReference type="PANTHER" id="PTHR23294:SF59">
    <property type="entry name" value="UNC93-LIKE PROTEIN C922.05C"/>
    <property type="match status" value="1"/>
</dbReference>
<comment type="caution">
    <text evidence="6">The sequence shown here is derived from an EMBL/GenBank/DDBJ whole genome shotgun (WGS) entry which is preliminary data.</text>
</comment>
<keyword evidence="3 5" id="KW-1133">Transmembrane helix</keyword>
<sequence>MAKDTILTKIGPRWTVLLAISGYPLYTGSLWYFDESGGERSLESNPVDRPLVGATVGAGISLAINFNASSPSTPRTVYIIFIVLQCASGVLTLLMVDPNKLVRPDGTSVAVFQPTTLKESIVALGSMFKDWRMILMLSAFFTPEAFIVLQSSLNAYAFNLRTRSLNNVLPYACQIPVALFVGYALLDNERLGSRRRRGLLAISFDAILITGTYIALTIWLDSWGFERSQPGPNIDINDAAWPGAVVIYVLYGAQYGIFQDTVLWVLGSMSNQPKLMAHMGGVMVCYKF</sequence>
<dbReference type="EMBL" id="NKCL01000840">
    <property type="protein sequence ID" value="RSL49569.1"/>
    <property type="molecule type" value="Genomic_DNA"/>
</dbReference>
<proteinExistence type="predicted"/>
<keyword evidence="7" id="KW-1185">Reference proteome</keyword>
<dbReference type="GO" id="GO:0016020">
    <property type="term" value="C:membrane"/>
    <property type="evidence" value="ECO:0007669"/>
    <property type="project" value="UniProtKB-SubCell"/>
</dbReference>
<evidence type="ECO:0000256" key="2">
    <source>
        <dbReference type="ARBA" id="ARBA00022692"/>
    </source>
</evidence>
<dbReference type="PANTHER" id="PTHR23294">
    <property type="entry name" value="ET TRANSLATION PRODUCT-RELATED"/>
    <property type="match status" value="1"/>
</dbReference>
<keyword evidence="4 5" id="KW-0472">Membrane</keyword>
<name>A0A428P9B4_9HYPO</name>
<feature type="transmembrane region" description="Helical" evidence="5">
    <location>
        <begin position="76"/>
        <end position="96"/>
    </location>
</feature>
<gene>
    <name evidence="6" type="ORF">CEP51_015471</name>
</gene>
<evidence type="ECO:0000256" key="1">
    <source>
        <dbReference type="ARBA" id="ARBA00004141"/>
    </source>
</evidence>
<evidence type="ECO:0000313" key="7">
    <source>
        <dbReference type="Proteomes" id="UP000287972"/>
    </source>
</evidence>
<evidence type="ECO:0000256" key="4">
    <source>
        <dbReference type="ARBA" id="ARBA00023136"/>
    </source>
</evidence>
<dbReference type="Proteomes" id="UP000287972">
    <property type="component" value="Unassembled WGS sequence"/>
</dbReference>
<evidence type="ECO:0000256" key="5">
    <source>
        <dbReference type="SAM" id="Phobius"/>
    </source>
</evidence>
<protein>
    <submittedName>
        <fullName evidence="6">Uncharacterized protein</fullName>
    </submittedName>
</protein>
<organism evidence="6 7">
    <name type="scientific">Fusarium floridanum</name>
    <dbReference type="NCBI Taxonomy" id="1325733"/>
    <lineage>
        <taxon>Eukaryota</taxon>
        <taxon>Fungi</taxon>
        <taxon>Dikarya</taxon>
        <taxon>Ascomycota</taxon>
        <taxon>Pezizomycotina</taxon>
        <taxon>Sordariomycetes</taxon>
        <taxon>Hypocreomycetidae</taxon>
        <taxon>Hypocreales</taxon>
        <taxon>Nectriaceae</taxon>
        <taxon>Fusarium</taxon>
        <taxon>Fusarium solani species complex</taxon>
    </lineage>
</organism>